<dbReference type="InterPro" id="IPR046360">
    <property type="entry name" value="T-box_DNA-bd"/>
</dbReference>
<dbReference type="EMBL" id="JBJKFK010000236">
    <property type="protein sequence ID" value="KAL3318502.1"/>
    <property type="molecule type" value="Genomic_DNA"/>
</dbReference>
<comment type="subcellular location">
    <subcellularLocation>
        <location evidence="1">Nucleus</location>
    </subcellularLocation>
</comment>
<gene>
    <name evidence="4" type="ORF">Ciccas_002834</name>
</gene>
<dbReference type="Proteomes" id="UP001626550">
    <property type="component" value="Unassembled WGS sequence"/>
</dbReference>
<name>A0ABD2QH27_9PLAT</name>
<sequence>MCVYLQITQLKIDNNPFAKGFRDNGSGRRAKKRLAPSQRHENGGEDNGLDSKVRRIRSESCNGLRDMPLQHSYNSTFSSEHRASRTLIPPNVPPPNGPAKPQASFELFSKLITNFYRTLTPTLVSPTSGDHCGEKGPQTGVVANPKKFNICSLLEGDQCSIQQQ</sequence>
<feature type="domain" description="T-box" evidence="3">
    <location>
        <begin position="6"/>
        <end position="23"/>
    </location>
</feature>
<dbReference type="AlphaFoldDB" id="A0ABD2QH27"/>
<evidence type="ECO:0000256" key="1">
    <source>
        <dbReference type="PROSITE-ProRule" id="PRU00201"/>
    </source>
</evidence>
<accession>A0ABD2QH27</accession>
<keyword evidence="5" id="KW-1185">Reference proteome</keyword>
<keyword evidence="1" id="KW-0539">Nucleus</keyword>
<comment type="caution">
    <text evidence="4">The sequence shown here is derived from an EMBL/GenBank/DDBJ whole genome shotgun (WGS) entry which is preliminary data.</text>
</comment>
<proteinExistence type="predicted"/>
<comment type="caution">
    <text evidence="1">Lacks conserved residue(s) required for the propagation of feature annotation.</text>
</comment>
<evidence type="ECO:0000313" key="4">
    <source>
        <dbReference type="EMBL" id="KAL3318502.1"/>
    </source>
</evidence>
<reference evidence="4 5" key="1">
    <citation type="submission" date="2024-11" db="EMBL/GenBank/DDBJ databases">
        <title>Adaptive evolution of stress response genes in parasites aligns with host niche diversity.</title>
        <authorList>
            <person name="Hahn C."/>
            <person name="Resl P."/>
        </authorList>
    </citation>
    <scope>NUCLEOTIDE SEQUENCE [LARGE SCALE GENOMIC DNA]</scope>
    <source>
        <strain evidence="4">EGGRZ-B1_66</strain>
        <tissue evidence="4">Body</tissue>
    </source>
</reference>
<dbReference type="GO" id="GO:0005634">
    <property type="term" value="C:nucleus"/>
    <property type="evidence" value="ECO:0007669"/>
    <property type="project" value="UniProtKB-SubCell"/>
</dbReference>
<evidence type="ECO:0000259" key="3">
    <source>
        <dbReference type="PROSITE" id="PS50252"/>
    </source>
</evidence>
<keyword evidence="1" id="KW-0238">DNA-binding</keyword>
<dbReference type="GO" id="GO:0003677">
    <property type="term" value="F:DNA binding"/>
    <property type="evidence" value="ECO:0007669"/>
    <property type="project" value="UniProtKB-UniRule"/>
</dbReference>
<dbReference type="PROSITE" id="PS50252">
    <property type="entry name" value="TBOX_3"/>
    <property type="match status" value="1"/>
</dbReference>
<dbReference type="Gene3D" id="2.60.40.820">
    <property type="entry name" value="Transcription factor, T-box"/>
    <property type="match status" value="1"/>
</dbReference>
<organism evidence="4 5">
    <name type="scientific">Cichlidogyrus casuarinus</name>
    <dbReference type="NCBI Taxonomy" id="1844966"/>
    <lineage>
        <taxon>Eukaryota</taxon>
        <taxon>Metazoa</taxon>
        <taxon>Spiralia</taxon>
        <taxon>Lophotrochozoa</taxon>
        <taxon>Platyhelminthes</taxon>
        <taxon>Monogenea</taxon>
        <taxon>Monopisthocotylea</taxon>
        <taxon>Dactylogyridea</taxon>
        <taxon>Ancyrocephalidae</taxon>
        <taxon>Cichlidogyrus</taxon>
    </lineage>
</organism>
<feature type="region of interest" description="Disordered" evidence="2">
    <location>
        <begin position="17"/>
        <end position="51"/>
    </location>
</feature>
<feature type="compositionally biased region" description="Basic and acidic residues" evidence="2">
    <location>
        <begin position="38"/>
        <end position="51"/>
    </location>
</feature>
<dbReference type="InterPro" id="IPR036960">
    <property type="entry name" value="T-box_sf"/>
</dbReference>
<evidence type="ECO:0000256" key="2">
    <source>
        <dbReference type="SAM" id="MobiDB-lite"/>
    </source>
</evidence>
<protein>
    <recommendedName>
        <fullName evidence="3">T-box domain-containing protein</fullName>
    </recommendedName>
</protein>
<evidence type="ECO:0000313" key="5">
    <source>
        <dbReference type="Proteomes" id="UP001626550"/>
    </source>
</evidence>